<feature type="region of interest" description="Disordered" evidence="2">
    <location>
        <begin position="161"/>
        <end position="190"/>
    </location>
</feature>
<feature type="compositionally biased region" description="Low complexity" evidence="2">
    <location>
        <begin position="325"/>
        <end position="335"/>
    </location>
</feature>
<dbReference type="EMBL" id="ABEU02000001">
    <property type="status" value="NOT_ANNOTATED_CDS"/>
    <property type="molecule type" value="Genomic_DNA"/>
</dbReference>
<keyword evidence="1" id="KW-0863">Zinc-finger</keyword>
<dbReference type="PANTHER" id="PTHR47035:SF3">
    <property type="entry name" value="OS11G0150450 PROTEIN"/>
    <property type="match status" value="1"/>
</dbReference>
<evidence type="ECO:0000313" key="5">
    <source>
        <dbReference type="EnsemblPlants" id="Pp3c1_31940V3.4"/>
    </source>
</evidence>
<dbReference type="Gramene" id="Pp3c1_31940V3.4">
    <property type="protein sequence ID" value="Pp3c1_31940V3.4"/>
    <property type="gene ID" value="Pp3c1_31940"/>
</dbReference>
<keyword evidence="1" id="KW-0862">Zinc</keyword>
<evidence type="ECO:0000256" key="1">
    <source>
        <dbReference type="PROSITE-ProRule" id="PRU00175"/>
    </source>
</evidence>
<dbReference type="GO" id="GO:0008270">
    <property type="term" value="F:zinc ion binding"/>
    <property type="evidence" value="ECO:0007669"/>
    <property type="project" value="UniProtKB-KW"/>
</dbReference>
<dbReference type="InParanoid" id="A0A7I4BX60"/>
<reference evidence="5" key="3">
    <citation type="submission" date="2020-12" db="UniProtKB">
        <authorList>
            <consortium name="EnsemblPlants"/>
        </authorList>
    </citation>
    <scope>IDENTIFICATION</scope>
</reference>
<feature type="transmembrane region" description="Helical" evidence="3">
    <location>
        <begin position="6"/>
        <end position="28"/>
    </location>
</feature>
<feature type="domain" description="RING-type" evidence="4">
    <location>
        <begin position="82"/>
        <end position="123"/>
    </location>
</feature>
<dbReference type="RefSeq" id="XP_073393089.1">
    <property type="nucleotide sequence ID" value="XM_073536988.1"/>
</dbReference>
<dbReference type="Gramene" id="Pp3c1_31940V3.3">
    <property type="protein sequence ID" value="Pp3c1_31940V3.3"/>
    <property type="gene ID" value="Pp3c1_31940"/>
</dbReference>
<name>A0A7I4BX60_PHYPA</name>
<organism evidence="5 6">
    <name type="scientific">Physcomitrium patens</name>
    <name type="common">Spreading-leaved earth moss</name>
    <name type="synonym">Physcomitrella patens</name>
    <dbReference type="NCBI Taxonomy" id="3218"/>
    <lineage>
        <taxon>Eukaryota</taxon>
        <taxon>Viridiplantae</taxon>
        <taxon>Streptophyta</taxon>
        <taxon>Embryophyta</taxon>
        <taxon>Bryophyta</taxon>
        <taxon>Bryophytina</taxon>
        <taxon>Bryopsida</taxon>
        <taxon>Funariidae</taxon>
        <taxon>Funariales</taxon>
        <taxon>Funariaceae</taxon>
        <taxon>Physcomitrium</taxon>
    </lineage>
</organism>
<evidence type="ECO:0000256" key="2">
    <source>
        <dbReference type="SAM" id="MobiDB-lite"/>
    </source>
</evidence>
<dbReference type="InterPro" id="IPR013083">
    <property type="entry name" value="Znf_RING/FYVE/PHD"/>
</dbReference>
<keyword evidence="6" id="KW-1185">Reference proteome</keyword>
<reference evidence="5 6" key="2">
    <citation type="journal article" date="2018" name="Plant J.">
        <title>The Physcomitrella patens chromosome-scale assembly reveals moss genome structure and evolution.</title>
        <authorList>
            <person name="Lang D."/>
            <person name="Ullrich K.K."/>
            <person name="Murat F."/>
            <person name="Fuchs J."/>
            <person name="Jenkins J."/>
            <person name="Haas F.B."/>
            <person name="Piednoel M."/>
            <person name="Gundlach H."/>
            <person name="Van Bel M."/>
            <person name="Meyberg R."/>
            <person name="Vives C."/>
            <person name="Morata J."/>
            <person name="Symeonidi A."/>
            <person name="Hiss M."/>
            <person name="Muchero W."/>
            <person name="Kamisugi Y."/>
            <person name="Saleh O."/>
            <person name="Blanc G."/>
            <person name="Decker E.L."/>
            <person name="van Gessel N."/>
            <person name="Grimwood J."/>
            <person name="Hayes R.D."/>
            <person name="Graham S.W."/>
            <person name="Gunter L.E."/>
            <person name="McDaniel S.F."/>
            <person name="Hoernstein S.N.W."/>
            <person name="Larsson A."/>
            <person name="Li F.W."/>
            <person name="Perroud P.F."/>
            <person name="Phillips J."/>
            <person name="Ranjan P."/>
            <person name="Rokshar D.S."/>
            <person name="Rothfels C.J."/>
            <person name="Schneider L."/>
            <person name="Shu S."/>
            <person name="Stevenson D.W."/>
            <person name="Thummler F."/>
            <person name="Tillich M."/>
            <person name="Villarreal Aguilar J.C."/>
            <person name="Widiez T."/>
            <person name="Wong G.K."/>
            <person name="Wymore A."/>
            <person name="Zhang Y."/>
            <person name="Zimmer A.D."/>
            <person name="Quatrano R.S."/>
            <person name="Mayer K.F.X."/>
            <person name="Goodstein D."/>
            <person name="Casacuberta J.M."/>
            <person name="Vandepoele K."/>
            <person name="Reski R."/>
            <person name="Cuming A.C."/>
            <person name="Tuskan G.A."/>
            <person name="Maumus F."/>
            <person name="Salse J."/>
            <person name="Schmutz J."/>
            <person name="Rensing S.A."/>
        </authorList>
    </citation>
    <scope>NUCLEOTIDE SEQUENCE [LARGE SCALE GENOMIC DNA]</scope>
    <source>
        <strain evidence="5 6">cv. Gransden 2004</strain>
    </source>
</reference>
<accession>A0A7I4BX60</accession>
<evidence type="ECO:0000259" key="4">
    <source>
        <dbReference type="PROSITE" id="PS50089"/>
    </source>
</evidence>
<protein>
    <recommendedName>
        <fullName evidence="4">RING-type domain-containing protein</fullName>
    </recommendedName>
</protein>
<feature type="region of interest" description="Disordered" evidence="2">
    <location>
        <begin position="389"/>
        <end position="412"/>
    </location>
</feature>
<dbReference type="SMART" id="SM00184">
    <property type="entry name" value="RING"/>
    <property type="match status" value="1"/>
</dbReference>
<dbReference type="GeneID" id="141045878"/>
<dbReference type="InterPro" id="IPR001841">
    <property type="entry name" value="Znf_RING"/>
</dbReference>
<keyword evidence="3" id="KW-0472">Membrane</keyword>
<evidence type="ECO:0000313" key="6">
    <source>
        <dbReference type="Proteomes" id="UP000006727"/>
    </source>
</evidence>
<dbReference type="PROSITE" id="PS50089">
    <property type="entry name" value="ZF_RING_2"/>
    <property type="match status" value="1"/>
</dbReference>
<evidence type="ECO:0000256" key="3">
    <source>
        <dbReference type="SAM" id="Phobius"/>
    </source>
</evidence>
<dbReference type="PANTHER" id="PTHR47035">
    <property type="entry name" value="OS11G0150450 PROTEIN"/>
    <property type="match status" value="1"/>
</dbReference>
<feature type="compositionally biased region" description="Polar residues" evidence="2">
    <location>
        <begin position="161"/>
        <end position="176"/>
    </location>
</feature>
<keyword evidence="3" id="KW-0812">Transmembrane</keyword>
<proteinExistence type="predicted"/>
<dbReference type="AlphaFoldDB" id="A0A7I4BX60"/>
<dbReference type="SUPFAM" id="SSF57850">
    <property type="entry name" value="RING/U-box"/>
    <property type="match status" value="1"/>
</dbReference>
<dbReference type="Proteomes" id="UP000006727">
    <property type="component" value="Chromosome 1"/>
</dbReference>
<reference evidence="5 6" key="1">
    <citation type="journal article" date="2008" name="Science">
        <title>The Physcomitrella genome reveals evolutionary insights into the conquest of land by plants.</title>
        <authorList>
            <person name="Rensing S."/>
            <person name="Lang D."/>
            <person name="Zimmer A."/>
            <person name="Terry A."/>
            <person name="Salamov A."/>
            <person name="Shapiro H."/>
            <person name="Nishiyama T."/>
            <person name="Perroud P.-F."/>
            <person name="Lindquist E."/>
            <person name="Kamisugi Y."/>
            <person name="Tanahashi T."/>
            <person name="Sakakibara K."/>
            <person name="Fujita T."/>
            <person name="Oishi K."/>
            <person name="Shin-I T."/>
            <person name="Kuroki Y."/>
            <person name="Toyoda A."/>
            <person name="Suzuki Y."/>
            <person name="Hashimoto A."/>
            <person name="Yamaguchi K."/>
            <person name="Sugano A."/>
            <person name="Kohara Y."/>
            <person name="Fujiyama A."/>
            <person name="Anterola A."/>
            <person name="Aoki S."/>
            <person name="Ashton N."/>
            <person name="Barbazuk W.B."/>
            <person name="Barker E."/>
            <person name="Bennetzen J."/>
            <person name="Bezanilla M."/>
            <person name="Blankenship R."/>
            <person name="Cho S.H."/>
            <person name="Dutcher S."/>
            <person name="Estelle M."/>
            <person name="Fawcett J.A."/>
            <person name="Gundlach H."/>
            <person name="Hanada K."/>
            <person name="Heyl A."/>
            <person name="Hicks K.A."/>
            <person name="Hugh J."/>
            <person name="Lohr M."/>
            <person name="Mayer K."/>
            <person name="Melkozernov A."/>
            <person name="Murata T."/>
            <person name="Nelson D."/>
            <person name="Pils B."/>
            <person name="Prigge M."/>
            <person name="Reiss B."/>
            <person name="Renner T."/>
            <person name="Rombauts S."/>
            <person name="Rushton P."/>
            <person name="Sanderfoot A."/>
            <person name="Schween G."/>
            <person name="Shiu S.-H."/>
            <person name="Stueber K."/>
            <person name="Theodoulou F.L."/>
            <person name="Tu H."/>
            <person name="Van de Peer Y."/>
            <person name="Verrier P.J."/>
            <person name="Waters E."/>
            <person name="Wood A."/>
            <person name="Yang L."/>
            <person name="Cove D."/>
            <person name="Cuming A."/>
            <person name="Hasebe M."/>
            <person name="Lucas S."/>
            <person name="Mishler D.B."/>
            <person name="Reski R."/>
            <person name="Grigoriev I."/>
            <person name="Quatrano R.S."/>
            <person name="Boore J.L."/>
        </authorList>
    </citation>
    <scope>NUCLEOTIDE SEQUENCE [LARGE SCALE GENOMIC DNA]</scope>
    <source>
        <strain evidence="5 6">cv. Gransden 2004</strain>
    </source>
</reference>
<keyword evidence="1" id="KW-0479">Metal-binding</keyword>
<dbReference type="InterPro" id="IPR053070">
    <property type="entry name" value="RING-type_E3_ubiquitin-ligase"/>
</dbReference>
<feature type="region of interest" description="Disordered" evidence="2">
    <location>
        <begin position="299"/>
        <end position="335"/>
    </location>
</feature>
<sequence>MGELTVPLAVGLGLTAFLVVCFVTWVLCKLQLCAVKVGQISATSEEVLAESRDGLKKDVVRTFPIIKTRNLDVDTGSKLHSCPICWLKCRDTHTLRRLPCCNHVFHRRCVDPLLEKQTTCPVCGVTLMDSPKASENLNASSPRDHRVDILVETLHCRSPSLPKSPTSVTGTPSWVLTNPPVPLPRTATMQSSSPSERFEIDLNSSDGFSAAGESPLLKYNNGGHVEDWDDADLDENAIDISFTFGTEIPVEKRQLSSSSSADDKGVDSFSFNTNNFSSTEAGDRLETSTDAAVAPAAFQSTLRRSRGKELSSSSSYFTPPRARYSRSNSRSSLSTTSSLDYTFKQFVIRPDSEHPHLQAMSEYDARNHLPLTRPPDQSSFEVLPVVTGSGSSDFRLPRGSRNMPRVAPNRCN</sequence>
<dbReference type="Pfam" id="PF13639">
    <property type="entry name" value="zf-RING_2"/>
    <property type="match status" value="1"/>
</dbReference>
<dbReference type="EnsemblPlants" id="Pp3c1_31940V3.3">
    <property type="protein sequence ID" value="Pp3c1_31940V3.3"/>
    <property type="gene ID" value="Pp3c1_31940"/>
</dbReference>
<dbReference type="EnsemblPlants" id="Pp3c1_31940V3.4">
    <property type="protein sequence ID" value="Pp3c1_31940V3.4"/>
    <property type="gene ID" value="Pp3c1_31940"/>
</dbReference>
<keyword evidence="3" id="KW-1133">Transmembrane helix</keyword>
<dbReference type="Gene3D" id="3.30.40.10">
    <property type="entry name" value="Zinc/RING finger domain, C3HC4 (zinc finger)"/>
    <property type="match status" value="1"/>
</dbReference>